<proteinExistence type="inferred from homology"/>
<feature type="region of interest" description="Disordered" evidence="4">
    <location>
        <begin position="32"/>
        <end position="254"/>
    </location>
</feature>
<dbReference type="OrthoDB" id="444809at2759"/>
<protein>
    <submittedName>
        <fullName evidence="7">Surfeit locus protein 6-domain-containing protein</fullName>
    </submittedName>
</protein>
<reference evidence="8" key="1">
    <citation type="journal article" date="2018" name="Nat. Microbiol.">
        <title>Leveraging single-cell genomics to expand the fungal tree of life.</title>
        <authorList>
            <person name="Ahrendt S.R."/>
            <person name="Quandt C.A."/>
            <person name="Ciobanu D."/>
            <person name="Clum A."/>
            <person name="Salamov A."/>
            <person name="Andreopoulos B."/>
            <person name="Cheng J.F."/>
            <person name="Woyke T."/>
            <person name="Pelin A."/>
            <person name="Henrissat B."/>
            <person name="Reynolds N.K."/>
            <person name="Benny G.L."/>
            <person name="Smith M.E."/>
            <person name="James T.Y."/>
            <person name="Grigoriev I.V."/>
        </authorList>
    </citation>
    <scope>NUCLEOTIDE SEQUENCE [LARGE SCALE GENOMIC DNA]</scope>
</reference>
<feature type="compositionally biased region" description="Basic and acidic residues" evidence="4">
    <location>
        <begin position="214"/>
        <end position="234"/>
    </location>
</feature>
<dbReference type="Pfam" id="PF15459">
    <property type="entry name" value="RRP14"/>
    <property type="match status" value="1"/>
</dbReference>
<sequence length="429" mass="46951">MPPSYSIEGIENRLARHAQRFDALLGTIPAKLYLPDGGATEDSEAKKSKQPQYPSWKRVGSEEAKEKAKAAKRAKLDPENHRTILEIQQQKVQESKASSDHAPATVLSKGKSKGKRSNGSDESSDQGGADDTASDLSLDQFGRPLPDFSDTMSDDEDREGQSGPACPMASASTDELQAKVKARIAELQASRGGSAKGVKDRARLAEQRKKRKESRKEAARLAREKAASGGKRVETILSEETNGKRGVSSKPGVKDARTIREDGIMSYGKVLLDGEVTKARKTQAVHALKKLEEKKEKTAALMSKNPEKASQVLEKERWRKAVAMAEGEKPKDDEALLRRAIKRTEGEKRKSSKEWSDRKKTISMAQKKKADKRNENIKARIDEVKARKMNGGKKVKKPAGASKKARPGFEGKNTGKSGGPAKSKSKGRK</sequence>
<dbReference type="GO" id="GO:0003677">
    <property type="term" value="F:DNA binding"/>
    <property type="evidence" value="ECO:0007669"/>
    <property type="project" value="TreeGrafter"/>
</dbReference>
<dbReference type="InterPro" id="IPR029188">
    <property type="entry name" value="Rrp14_N"/>
</dbReference>
<keyword evidence="8" id="KW-1185">Reference proteome</keyword>
<evidence type="ECO:0000259" key="6">
    <source>
        <dbReference type="Pfam" id="PF15459"/>
    </source>
</evidence>
<evidence type="ECO:0000259" key="5">
    <source>
        <dbReference type="Pfam" id="PF04935"/>
    </source>
</evidence>
<dbReference type="Pfam" id="PF04935">
    <property type="entry name" value="SURF6"/>
    <property type="match status" value="1"/>
</dbReference>
<dbReference type="PANTHER" id="PTHR14369:SF0">
    <property type="entry name" value="SURFEIT LOCUS PROTEIN 6"/>
    <property type="match status" value="1"/>
</dbReference>
<name>A0A4P9Y5E5_9FUNG</name>
<dbReference type="InterPro" id="IPR007019">
    <property type="entry name" value="SURF6"/>
</dbReference>
<dbReference type="GO" id="GO:0042273">
    <property type="term" value="P:ribosomal large subunit biogenesis"/>
    <property type="evidence" value="ECO:0007669"/>
    <property type="project" value="TreeGrafter"/>
</dbReference>
<dbReference type="GO" id="GO:0005730">
    <property type="term" value="C:nucleolus"/>
    <property type="evidence" value="ECO:0007669"/>
    <property type="project" value="TreeGrafter"/>
</dbReference>
<evidence type="ECO:0000313" key="7">
    <source>
        <dbReference type="EMBL" id="RKP14226.1"/>
    </source>
</evidence>
<dbReference type="PANTHER" id="PTHR14369">
    <property type="entry name" value="SURFEIT LOCUS PROTEIN 6"/>
    <property type="match status" value="1"/>
</dbReference>
<dbReference type="GO" id="GO:0042274">
    <property type="term" value="P:ribosomal small subunit biogenesis"/>
    <property type="evidence" value="ECO:0007669"/>
    <property type="project" value="TreeGrafter"/>
</dbReference>
<feature type="domain" description="Ribosomal RNA-processing protein 14 N-terminal" evidence="6">
    <location>
        <begin position="13"/>
        <end position="79"/>
    </location>
</feature>
<dbReference type="Proteomes" id="UP000267251">
    <property type="component" value="Unassembled WGS sequence"/>
</dbReference>
<dbReference type="EMBL" id="KZ987865">
    <property type="protein sequence ID" value="RKP14226.1"/>
    <property type="molecule type" value="Genomic_DNA"/>
</dbReference>
<evidence type="ECO:0000256" key="4">
    <source>
        <dbReference type="SAM" id="MobiDB-lite"/>
    </source>
</evidence>
<feature type="region of interest" description="Disordered" evidence="4">
    <location>
        <begin position="323"/>
        <end position="429"/>
    </location>
</feature>
<feature type="compositionally biased region" description="Basic residues" evidence="4">
    <location>
        <begin position="387"/>
        <end position="397"/>
    </location>
</feature>
<evidence type="ECO:0000256" key="3">
    <source>
        <dbReference type="ARBA" id="ARBA00023242"/>
    </source>
</evidence>
<organism evidence="7 8">
    <name type="scientific">Piptocephalis cylindrospora</name>
    <dbReference type="NCBI Taxonomy" id="1907219"/>
    <lineage>
        <taxon>Eukaryota</taxon>
        <taxon>Fungi</taxon>
        <taxon>Fungi incertae sedis</taxon>
        <taxon>Zoopagomycota</taxon>
        <taxon>Zoopagomycotina</taxon>
        <taxon>Zoopagomycetes</taxon>
        <taxon>Zoopagales</taxon>
        <taxon>Piptocephalidaceae</taxon>
        <taxon>Piptocephalis</taxon>
    </lineage>
</organism>
<dbReference type="AlphaFoldDB" id="A0A4P9Y5E5"/>
<keyword evidence="3" id="KW-0539">Nucleus</keyword>
<dbReference type="GO" id="GO:0003723">
    <property type="term" value="F:RNA binding"/>
    <property type="evidence" value="ECO:0007669"/>
    <property type="project" value="TreeGrafter"/>
</dbReference>
<feature type="compositionally biased region" description="Basic and acidic residues" evidence="4">
    <location>
        <begin position="197"/>
        <end position="207"/>
    </location>
</feature>
<evidence type="ECO:0000256" key="1">
    <source>
        <dbReference type="ARBA" id="ARBA00004123"/>
    </source>
</evidence>
<gene>
    <name evidence="7" type="ORF">BJ684DRAFT_15439</name>
</gene>
<evidence type="ECO:0000256" key="2">
    <source>
        <dbReference type="ARBA" id="ARBA00005904"/>
    </source>
</evidence>
<comment type="similarity">
    <text evidence="2">Belongs to the SURF6 family.</text>
</comment>
<evidence type="ECO:0000313" key="8">
    <source>
        <dbReference type="Proteomes" id="UP000267251"/>
    </source>
</evidence>
<dbReference type="InterPro" id="IPR029190">
    <property type="entry name" value="Rrp14/SURF6_C"/>
</dbReference>
<accession>A0A4P9Y5E5</accession>
<feature type="compositionally biased region" description="Basic and acidic residues" evidence="4">
    <location>
        <begin position="326"/>
        <end position="360"/>
    </location>
</feature>
<feature type="compositionally biased region" description="Basic and acidic residues" evidence="4">
    <location>
        <begin position="59"/>
        <end position="84"/>
    </location>
</feature>
<feature type="domain" description="Ribosomal RNA-processing protein 14/surfeit locus protein 6 C-terminal" evidence="5">
    <location>
        <begin position="204"/>
        <end position="389"/>
    </location>
</feature>
<feature type="compositionally biased region" description="Basic and acidic residues" evidence="4">
    <location>
        <begin position="372"/>
        <end position="386"/>
    </location>
</feature>
<comment type="subcellular location">
    <subcellularLocation>
        <location evidence="1">Nucleus</location>
    </subcellularLocation>
</comment>